<gene>
    <name evidence="1" type="ORF">OM074_01505</name>
</gene>
<dbReference type="RefSeq" id="WP_301197503.1">
    <property type="nucleotide sequence ID" value="NZ_JAPDPI010000002.1"/>
</dbReference>
<evidence type="ECO:0000313" key="2">
    <source>
        <dbReference type="Proteomes" id="UP001207408"/>
    </source>
</evidence>
<dbReference type="Pfam" id="PF20391">
    <property type="entry name" value="DUF6686"/>
    <property type="match status" value="1"/>
</dbReference>
<dbReference type="InterPro" id="IPR046508">
    <property type="entry name" value="DUF6686"/>
</dbReference>
<accession>A0AAE3SIB3</accession>
<proteinExistence type="predicted"/>
<evidence type="ECO:0000313" key="1">
    <source>
        <dbReference type="EMBL" id="MCW3804278.1"/>
    </source>
</evidence>
<sequence>MEKVDIKTLHGHLFTCESCNKFHFEYNQFGIDFPSLNSIENFRDYLSRINPDDFERANKETRYKRKIHIPFPNTAIKMLLAAIEIKELKVLLSTFIEEYKIAEEENKAIKYLSKLSNNQLN</sequence>
<organism evidence="1 2">
    <name type="scientific">Plebeiibacterium marinum</name>
    <dbReference type="NCBI Taxonomy" id="2992111"/>
    <lineage>
        <taxon>Bacteria</taxon>
        <taxon>Pseudomonadati</taxon>
        <taxon>Bacteroidota</taxon>
        <taxon>Bacteroidia</taxon>
        <taxon>Marinilabiliales</taxon>
        <taxon>Marinilabiliaceae</taxon>
        <taxon>Plebeiibacterium</taxon>
    </lineage>
</organism>
<dbReference type="Proteomes" id="UP001207408">
    <property type="component" value="Unassembled WGS sequence"/>
</dbReference>
<protein>
    <submittedName>
        <fullName evidence="1">Uncharacterized protein</fullName>
    </submittedName>
</protein>
<name>A0AAE3SIB3_9BACT</name>
<keyword evidence="2" id="KW-1185">Reference proteome</keyword>
<dbReference type="EMBL" id="JAPDPI010000002">
    <property type="protein sequence ID" value="MCW3804278.1"/>
    <property type="molecule type" value="Genomic_DNA"/>
</dbReference>
<reference evidence="1" key="1">
    <citation type="submission" date="2022-10" db="EMBL/GenBank/DDBJ databases">
        <authorList>
            <person name="Yu W.X."/>
        </authorList>
    </citation>
    <scope>NUCLEOTIDE SEQUENCE</scope>
    <source>
        <strain evidence="1">D04</strain>
    </source>
</reference>
<comment type="caution">
    <text evidence="1">The sequence shown here is derived from an EMBL/GenBank/DDBJ whole genome shotgun (WGS) entry which is preliminary data.</text>
</comment>
<dbReference type="AlphaFoldDB" id="A0AAE3SIB3"/>